<organism evidence="1 2">
    <name type="scientific">Clostridium botulinum</name>
    <dbReference type="NCBI Taxonomy" id="1491"/>
    <lineage>
        <taxon>Bacteria</taxon>
        <taxon>Bacillati</taxon>
        <taxon>Bacillota</taxon>
        <taxon>Clostridia</taxon>
        <taxon>Eubacteriales</taxon>
        <taxon>Clostridiaceae</taxon>
        <taxon>Clostridium</taxon>
    </lineage>
</organism>
<name>A0A9Q1ZCJ0_CLOBO</name>
<evidence type="ECO:0000313" key="1">
    <source>
        <dbReference type="EMBL" id="KOA88903.1"/>
    </source>
</evidence>
<evidence type="ECO:0008006" key="3">
    <source>
        <dbReference type="Google" id="ProtNLM"/>
    </source>
</evidence>
<dbReference type="OrthoDB" id="268235at2"/>
<sequence>MYIINDPKAQTYKKLLDIAFEYSDSFILVINKDLDTSKNLINVMNKLKNSLIEMKEESEWPSTKLWKDNTAYIYYYKTTSNAKEILENECNSLFGWLQPELPEDLCFFKDKKCWMATCSHEDIVDFYIEDVNLISKLTNVSGLDIKF</sequence>
<dbReference type="AlphaFoldDB" id="A0A9Q1ZCJ0"/>
<comment type="caution">
    <text evidence="1">The sequence shown here is derived from an EMBL/GenBank/DDBJ whole genome shotgun (WGS) entry which is preliminary data.</text>
</comment>
<dbReference type="EMBL" id="LGVR01000023">
    <property type="protein sequence ID" value="KOA88903.1"/>
    <property type="molecule type" value="Genomic_DNA"/>
</dbReference>
<accession>A0A9Q1ZCJ0</accession>
<dbReference type="Proteomes" id="UP000037540">
    <property type="component" value="Unassembled WGS sequence"/>
</dbReference>
<reference evidence="1 2" key="1">
    <citation type="submission" date="2015-07" db="EMBL/GenBank/DDBJ databases">
        <title>Draft genome sequences of 17 French Clostridium botulinum group III.</title>
        <authorList>
            <person name="Woudstra C."/>
            <person name="Le Marechal C."/>
            <person name="Souillard R."/>
            <person name="Bayon-Auboyer M.-H."/>
            <person name="Dessouter D."/>
            <person name="Fach P."/>
        </authorList>
    </citation>
    <scope>NUCLEOTIDE SEQUENCE [LARGE SCALE GENOMIC DNA]</scope>
    <source>
        <strain evidence="1 2">12LNRI-CD</strain>
    </source>
</reference>
<protein>
    <recommendedName>
        <fullName evidence="3">Stage III sporulation protein AH</fullName>
    </recommendedName>
</protein>
<proteinExistence type="predicted"/>
<evidence type="ECO:0000313" key="2">
    <source>
        <dbReference type="Proteomes" id="UP000037540"/>
    </source>
</evidence>
<gene>
    <name evidence="1" type="ORF">ADU74_05770</name>
</gene>